<evidence type="ECO:0000313" key="1">
    <source>
        <dbReference type="EMBL" id="KAE9537920.1"/>
    </source>
</evidence>
<comment type="caution">
    <text evidence="1">The sequence shown here is derived from an EMBL/GenBank/DDBJ whole genome shotgun (WGS) entry which is preliminary data.</text>
</comment>
<accession>A0A6G0TT40</accession>
<evidence type="ECO:0000313" key="2">
    <source>
        <dbReference type="Proteomes" id="UP000475862"/>
    </source>
</evidence>
<dbReference type="AlphaFoldDB" id="A0A6G0TT40"/>
<sequence length="202" mass="23908">MNTSNRKKTNTIFYNISNISQAGIANTIVNKRESQSKTINIEKKHIPIDNKIIKLLFLSSLHYARLDEFLQNFVIRSYHCVDTKTVLRGLRHAQISFEGYQSLYLSLRMVEHRFWRDELLYSYKTRPQMIIRLSELIGKINLSNVVYKYYVIEYLSLNPLIFAWISNYAETLSKTRLGVCQYDLRICVFVNRDVCTPFKLYL</sequence>
<reference evidence="1 2" key="1">
    <citation type="submission" date="2019-08" db="EMBL/GenBank/DDBJ databases">
        <title>The genome of the soybean aphid Biotype 1, its phylome, world population structure and adaptation to the North American continent.</title>
        <authorList>
            <person name="Giordano R."/>
            <person name="Donthu R.K."/>
            <person name="Hernandez A.G."/>
            <person name="Wright C.L."/>
            <person name="Zimin A.V."/>
        </authorList>
    </citation>
    <scope>NUCLEOTIDE SEQUENCE [LARGE SCALE GENOMIC DNA]</scope>
    <source>
        <tissue evidence="1">Whole aphids</tissue>
    </source>
</reference>
<gene>
    <name evidence="1" type="ORF">AGLY_005892</name>
</gene>
<keyword evidence="2" id="KW-1185">Reference proteome</keyword>
<organism evidence="1 2">
    <name type="scientific">Aphis glycines</name>
    <name type="common">Soybean aphid</name>
    <dbReference type="NCBI Taxonomy" id="307491"/>
    <lineage>
        <taxon>Eukaryota</taxon>
        <taxon>Metazoa</taxon>
        <taxon>Ecdysozoa</taxon>
        <taxon>Arthropoda</taxon>
        <taxon>Hexapoda</taxon>
        <taxon>Insecta</taxon>
        <taxon>Pterygota</taxon>
        <taxon>Neoptera</taxon>
        <taxon>Paraneoptera</taxon>
        <taxon>Hemiptera</taxon>
        <taxon>Sternorrhyncha</taxon>
        <taxon>Aphidomorpha</taxon>
        <taxon>Aphidoidea</taxon>
        <taxon>Aphididae</taxon>
        <taxon>Aphidini</taxon>
        <taxon>Aphis</taxon>
        <taxon>Aphis</taxon>
    </lineage>
</organism>
<dbReference type="EMBL" id="VYZN01000017">
    <property type="protein sequence ID" value="KAE9537920.1"/>
    <property type="molecule type" value="Genomic_DNA"/>
</dbReference>
<proteinExistence type="predicted"/>
<protein>
    <submittedName>
        <fullName evidence="1">Uncharacterized protein</fullName>
    </submittedName>
</protein>
<dbReference type="Proteomes" id="UP000475862">
    <property type="component" value="Unassembled WGS sequence"/>
</dbReference>
<name>A0A6G0TT40_APHGL</name>